<sequence>MRFFFQCNFLMNAFILIIVNFDYCLFLHCFIFPVISLLFFLKTELPISLQTDNSKQQCFFIHPQIGQSHNIFNVILLTEKLQRFVPHIIITKLKQSILTVSNNKRKASTWAK</sequence>
<comment type="caution">
    <text evidence="2">The sequence shown here is derived from an EMBL/GenBank/DDBJ whole genome shotgun (WGS) entry which is preliminary data.</text>
</comment>
<keyword evidence="3" id="KW-1185">Reference proteome</keyword>
<dbReference type="EMBL" id="JYDH01000103">
    <property type="protein sequence ID" value="KRY32168.1"/>
    <property type="molecule type" value="Genomic_DNA"/>
</dbReference>
<dbReference type="Proteomes" id="UP000054776">
    <property type="component" value="Unassembled WGS sequence"/>
</dbReference>
<dbReference type="InParanoid" id="A0A0V1B547"/>
<organism evidence="2 3">
    <name type="scientific">Trichinella spiralis</name>
    <name type="common">Trichina worm</name>
    <dbReference type="NCBI Taxonomy" id="6334"/>
    <lineage>
        <taxon>Eukaryota</taxon>
        <taxon>Metazoa</taxon>
        <taxon>Ecdysozoa</taxon>
        <taxon>Nematoda</taxon>
        <taxon>Enoplea</taxon>
        <taxon>Dorylaimia</taxon>
        <taxon>Trichinellida</taxon>
        <taxon>Trichinellidae</taxon>
        <taxon>Trichinella</taxon>
    </lineage>
</organism>
<keyword evidence="1" id="KW-1133">Transmembrane helix</keyword>
<accession>A0A0V1B547</accession>
<reference evidence="2 3" key="1">
    <citation type="submission" date="2015-01" db="EMBL/GenBank/DDBJ databases">
        <title>Evolution of Trichinella species and genotypes.</title>
        <authorList>
            <person name="Korhonen P.K."/>
            <person name="Edoardo P."/>
            <person name="Giuseppe L.R."/>
            <person name="Gasser R.B."/>
        </authorList>
    </citation>
    <scope>NUCLEOTIDE SEQUENCE [LARGE SCALE GENOMIC DNA]</scope>
    <source>
        <strain evidence="2">ISS3</strain>
    </source>
</reference>
<dbReference type="AlphaFoldDB" id="A0A0V1B547"/>
<keyword evidence="1" id="KW-0472">Membrane</keyword>
<evidence type="ECO:0000313" key="2">
    <source>
        <dbReference type="EMBL" id="KRY32168.1"/>
    </source>
</evidence>
<name>A0A0V1B547_TRISP</name>
<feature type="transmembrane region" description="Helical" evidence="1">
    <location>
        <begin position="12"/>
        <end position="41"/>
    </location>
</feature>
<proteinExistence type="predicted"/>
<protein>
    <submittedName>
        <fullName evidence="2">Uncharacterized protein</fullName>
    </submittedName>
</protein>
<gene>
    <name evidence="2" type="ORF">T01_12817</name>
</gene>
<evidence type="ECO:0000313" key="3">
    <source>
        <dbReference type="Proteomes" id="UP000054776"/>
    </source>
</evidence>
<keyword evidence="1" id="KW-0812">Transmembrane</keyword>
<evidence type="ECO:0000256" key="1">
    <source>
        <dbReference type="SAM" id="Phobius"/>
    </source>
</evidence>